<dbReference type="Proteomes" id="UP001500831">
    <property type="component" value="Unassembled WGS sequence"/>
</dbReference>
<keyword evidence="3" id="KW-1185">Reference proteome</keyword>
<reference evidence="2 3" key="1">
    <citation type="journal article" date="2019" name="Int. J. Syst. Evol. Microbiol.">
        <title>The Global Catalogue of Microorganisms (GCM) 10K type strain sequencing project: providing services to taxonomists for standard genome sequencing and annotation.</title>
        <authorList>
            <consortium name="The Broad Institute Genomics Platform"/>
            <consortium name="The Broad Institute Genome Sequencing Center for Infectious Disease"/>
            <person name="Wu L."/>
            <person name="Ma J."/>
        </authorList>
    </citation>
    <scope>NUCLEOTIDE SEQUENCE [LARGE SCALE GENOMIC DNA]</scope>
    <source>
        <strain evidence="2 3">JCM 6242</strain>
    </source>
</reference>
<dbReference type="SUPFAM" id="SSF53271">
    <property type="entry name" value="PRTase-like"/>
    <property type="match status" value="1"/>
</dbReference>
<dbReference type="Gene3D" id="3.30.1310.20">
    <property type="entry name" value="PRTase-like"/>
    <property type="match status" value="1"/>
</dbReference>
<gene>
    <name evidence="2" type="ORF">GCM10010517_81220</name>
</gene>
<dbReference type="Pfam" id="PF00156">
    <property type="entry name" value="Pribosyltran"/>
    <property type="match status" value="1"/>
</dbReference>
<dbReference type="InterPro" id="IPR000836">
    <property type="entry name" value="PRTase_dom"/>
</dbReference>
<evidence type="ECO:0000259" key="1">
    <source>
        <dbReference type="Pfam" id="PF00156"/>
    </source>
</evidence>
<proteinExistence type="predicted"/>
<name>A0ABN3WIV1_9ACTN</name>
<accession>A0ABN3WIV1</accession>
<sequence>MGNRVFRDRRDAGRVLAGMLEHYRGRPGVIVLGLPRGGVPVAYEIAAALGAPLDVFLVRKLGVPGHEELAMGAVAGGGVVTLNDDIIHGLTVSPEVIERVIRRERQELRRRDRLYRGSRPAPEPDGRTVILVDDGLATGASMRAAVQALRRLHPARIVVAVPTAPRSACRELAPLVDEVVCAATPSPFFAVGYSYRDFDQTSDDEVRDLLHAAVHGRPKLTSSPS</sequence>
<protein>
    <recommendedName>
        <fullName evidence="1">Phosphoribosyltransferase domain-containing protein</fullName>
    </recommendedName>
</protein>
<evidence type="ECO:0000313" key="2">
    <source>
        <dbReference type="EMBL" id="GAA2914896.1"/>
    </source>
</evidence>
<feature type="domain" description="Phosphoribosyltransferase" evidence="1">
    <location>
        <begin position="17"/>
        <end position="194"/>
    </location>
</feature>
<comment type="caution">
    <text evidence="2">The sequence shown here is derived from an EMBL/GenBank/DDBJ whole genome shotgun (WGS) entry which is preliminary data.</text>
</comment>
<dbReference type="EMBL" id="BAAAVI010000138">
    <property type="protein sequence ID" value="GAA2914896.1"/>
    <property type="molecule type" value="Genomic_DNA"/>
</dbReference>
<evidence type="ECO:0000313" key="3">
    <source>
        <dbReference type="Proteomes" id="UP001500831"/>
    </source>
</evidence>
<organism evidence="2 3">
    <name type="scientific">Streptosporangium fragile</name>
    <dbReference type="NCBI Taxonomy" id="46186"/>
    <lineage>
        <taxon>Bacteria</taxon>
        <taxon>Bacillati</taxon>
        <taxon>Actinomycetota</taxon>
        <taxon>Actinomycetes</taxon>
        <taxon>Streptosporangiales</taxon>
        <taxon>Streptosporangiaceae</taxon>
        <taxon>Streptosporangium</taxon>
    </lineage>
</organism>
<dbReference type="InterPro" id="IPR029057">
    <property type="entry name" value="PRTase-like"/>
</dbReference>
<dbReference type="RefSeq" id="WP_344982281.1">
    <property type="nucleotide sequence ID" value="NZ_BAAAVI010000138.1"/>
</dbReference>
<dbReference type="Gene3D" id="3.40.50.2020">
    <property type="match status" value="1"/>
</dbReference>
<dbReference type="CDD" id="cd06223">
    <property type="entry name" value="PRTases_typeI"/>
    <property type="match status" value="1"/>
</dbReference>